<dbReference type="PANTHER" id="PTHR45589:SF1">
    <property type="entry name" value="WD REPEAT DOMAIN 62, ISOFORM G"/>
    <property type="match status" value="1"/>
</dbReference>
<reference evidence="2 3" key="1">
    <citation type="journal article" date="2022" name="DNA Res.">
        <title>Genome analysis of five recently described species of the CUG-Ser clade uncovers Candida theae as a new hybrid lineage with pathogenic potential in the Candida parapsilosis species complex.</title>
        <authorList>
            <person name="Mixao V."/>
            <person name="Del Olmo V."/>
            <person name="Hegedusova E."/>
            <person name="Saus E."/>
            <person name="Pryszcz L."/>
            <person name="Cillingova A."/>
            <person name="Nosek J."/>
            <person name="Gabaldon T."/>
        </authorList>
    </citation>
    <scope>NUCLEOTIDE SEQUENCE [LARGE SCALE GENOMIC DNA]</scope>
    <source>
        <strain evidence="2 3">CBS 12239</strain>
    </source>
</reference>
<protein>
    <submittedName>
        <fullName evidence="2">Uncharacterized protein</fullName>
    </submittedName>
</protein>
<dbReference type="InterPro" id="IPR052779">
    <property type="entry name" value="WDR62"/>
</dbReference>
<dbReference type="Pfam" id="PF00400">
    <property type="entry name" value="WD40"/>
    <property type="match status" value="1"/>
</dbReference>
<keyword evidence="3" id="KW-1185">Reference proteome</keyword>
<sequence>MSHIHNSCHNSIINKSPPLRSSSQCDFRLRINRIIGTSAADKQQISVQDDLVAYTASGGVVLCHIDKETNDVVNQRFFCANSSESKSQSSNHVGVSSANAYLNMIKPDYSQEETIRDQYGYPIVTHPIEIYGNSFSPNEIDESTSAYLSPLVNAQASPSKLKDKVRSIKCIAISPNKRLLAIGESGYQPRILLFSLAQDSRQCPMMAIYEHTFGVNNLVFSPDSKHLCSLGVINDGCINVWKLGTNSVQLQASNRCSNIIHKVIWHENVIVTVGLRFIKLWRFDHDGGNKPVVLKGRNVQLGNFMDSNFMDMSLINEDEVVVIANGNQLLLLKLNFDPPKLLPLQTPDYSISSIVADPESEVIWLGDTDTNLKCIKIEDLILVEFESARSASSPSKGSNQLQQQLSGVFRLEPGKASVTSVVRLFNLSNDYLLYLSSNEEIKFWNKTLGETKPLAASIIRHASGVKKSYDENYLVFSKTGTIEQFCPNLGDLVEALAFTTPGIEVVTDCLTAVDKRENLFILGYRSGSLYIVDQESDSTKVLLSIKAHSSSINDIVYFEHQEHELICSISRDRMIQIFVKVESKWDLLQTIPVHNGNLLKAIFHEGYLYVCSTDRTISVHSITTDPILTLVKTKSITLKCTPLTMSIFDSDLVVSTSDKQLLVFDLRNDCDLKRSMKLINERLNESVQVEMMEKFKNALIVWASDKSIRVFDYATGKPRGVSWGHSDSLLGVFLVEGGTTQVEGTDGFNDDDNDGEVTSELVTIGNDGCLFTWRIIESATTANTVPNEGNKSALDDGFVVASSPSPAYAKVTRKILPTVPKLAAAAALPQAPPRASPRAPPQAPSSATFSGPSSPKKEKLLDRLEHAATGTGSKPRVQLTTTSTTTTVASPSPTPKLTAATLKRIESRNGRNMGASGTHACGSSSSSSSPTASPKVTGSLSLTRSKSTSPSRRAPLMNLRTSSPTRNSKISPPIDNGDGTLSKLSQPLMKSPTTTAHPPKRPISPSRATSDPQFKNGSQVPVIPSLSRSSTSDLKAGVHESMSTVSLVERCMNQFDELMNRVSELQKDERAVLLDKINELRYKLDDSIVPTSNGSNRDDLLSKYSDKLVELVEAKLSGSSISE</sequence>
<dbReference type="RefSeq" id="XP_051608457.1">
    <property type="nucleotide sequence ID" value="XM_051752397.1"/>
</dbReference>
<evidence type="ECO:0000313" key="3">
    <source>
        <dbReference type="Proteomes" id="UP001204833"/>
    </source>
</evidence>
<dbReference type="SMART" id="SM00320">
    <property type="entry name" value="WD40"/>
    <property type="match status" value="6"/>
</dbReference>
<evidence type="ECO:0000313" key="2">
    <source>
        <dbReference type="EMBL" id="KAI5957754.1"/>
    </source>
</evidence>
<dbReference type="EMBL" id="JAIHNG010000120">
    <property type="protein sequence ID" value="KAI5957754.1"/>
    <property type="molecule type" value="Genomic_DNA"/>
</dbReference>
<dbReference type="InterPro" id="IPR001680">
    <property type="entry name" value="WD40_rpt"/>
</dbReference>
<feature type="compositionally biased region" description="Polar residues" evidence="1">
    <location>
        <begin position="1006"/>
        <end position="1019"/>
    </location>
</feature>
<feature type="compositionally biased region" description="Low complexity" evidence="1">
    <location>
        <begin position="880"/>
        <end position="891"/>
    </location>
</feature>
<feature type="compositionally biased region" description="Pro residues" evidence="1">
    <location>
        <begin position="830"/>
        <end position="843"/>
    </location>
</feature>
<organism evidence="2 3">
    <name type="scientific">Candida theae</name>
    <dbReference type="NCBI Taxonomy" id="1198502"/>
    <lineage>
        <taxon>Eukaryota</taxon>
        <taxon>Fungi</taxon>
        <taxon>Dikarya</taxon>
        <taxon>Ascomycota</taxon>
        <taxon>Saccharomycotina</taxon>
        <taxon>Pichiomycetes</taxon>
        <taxon>Debaryomycetaceae</taxon>
        <taxon>Candida/Lodderomyces clade</taxon>
        <taxon>Candida</taxon>
    </lineage>
</organism>
<feature type="compositionally biased region" description="Polar residues" evidence="1">
    <location>
        <begin position="959"/>
        <end position="970"/>
    </location>
</feature>
<evidence type="ECO:0000256" key="1">
    <source>
        <dbReference type="SAM" id="MobiDB-lite"/>
    </source>
</evidence>
<dbReference type="InterPro" id="IPR036322">
    <property type="entry name" value="WD40_repeat_dom_sf"/>
</dbReference>
<dbReference type="PANTHER" id="PTHR45589">
    <property type="entry name" value="WD REPEAT DOMAIN 62, ISOFORM G"/>
    <property type="match status" value="1"/>
</dbReference>
<gene>
    <name evidence="2" type="ORF">KGF57_003020</name>
</gene>
<comment type="caution">
    <text evidence="2">The sequence shown here is derived from an EMBL/GenBank/DDBJ whole genome shotgun (WGS) entry which is preliminary data.</text>
</comment>
<dbReference type="SUPFAM" id="SSF50978">
    <property type="entry name" value="WD40 repeat-like"/>
    <property type="match status" value="2"/>
</dbReference>
<proteinExistence type="predicted"/>
<dbReference type="AlphaFoldDB" id="A0AAD5BDU1"/>
<feature type="region of interest" description="Disordered" evidence="1">
    <location>
        <begin position="827"/>
        <end position="1037"/>
    </location>
</feature>
<name>A0AAD5BDU1_9ASCO</name>
<feature type="compositionally biased region" description="Polar residues" evidence="1">
    <location>
        <begin position="930"/>
        <end position="951"/>
    </location>
</feature>
<dbReference type="Gene3D" id="2.130.10.10">
    <property type="entry name" value="YVTN repeat-like/Quinoprotein amine dehydrogenase"/>
    <property type="match status" value="2"/>
</dbReference>
<accession>A0AAD5BDU1</accession>
<dbReference type="InterPro" id="IPR015943">
    <property type="entry name" value="WD40/YVTN_repeat-like_dom_sf"/>
</dbReference>
<feature type="compositionally biased region" description="Basic and acidic residues" evidence="1">
    <location>
        <begin position="855"/>
        <end position="866"/>
    </location>
</feature>
<dbReference type="GeneID" id="76151079"/>
<dbReference type="Proteomes" id="UP001204833">
    <property type="component" value="Unassembled WGS sequence"/>
</dbReference>